<comment type="caution">
    <text evidence="10">The sequence shown here is derived from an EMBL/GenBank/DDBJ whole genome shotgun (WGS) entry which is preliminary data.</text>
</comment>
<dbReference type="PROSITE" id="PS00587">
    <property type="entry name" value="GLYCOSYL_HYDROL_F17"/>
    <property type="match status" value="1"/>
</dbReference>
<dbReference type="InterPro" id="IPR000490">
    <property type="entry name" value="Glyco_hydro_17"/>
</dbReference>
<evidence type="ECO:0000256" key="9">
    <source>
        <dbReference type="RuleBase" id="RU004336"/>
    </source>
</evidence>
<name>A0AA87Z673_FICCA</name>
<reference evidence="10" key="1">
    <citation type="submission" date="2023-07" db="EMBL/GenBank/DDBJ databases">
        <title>draft genome sequence of fig (Ficus carica).</title>
        <authorList>
            <person name="Takahashi T."/>
            <person name="Nishimura K."/>
        </authorList>
    </citation>
    <scope>NUCLEOTIDE SEQUENCE</scope>
</reference>
<dbReference type="EMBL" id="BTGU01000001">
    <property type="protein sequence ID" value="GMN26195.1"/>
    <property type="molecule type" value="Genomic_DNA"/>
</dbReference>
<evidence type="ECO:0000256" key="6">
    <source>
        <dbReference type="ARBA" id="ARBA00033335"/>
    </source>
</evidence>
<dbReference type="GO" id="GO:0005975">
    <property type="term" value="P:carbohydrate metabolic process"/>
    <property type="evidence" value="ECO:0007669"/>
    <property type="project" value="InterPro"/>
</dbReference>
<dbReference type="InterPro" id="IPR044965">
    <property type="entry name" value="Glyco_hydro_17_plant"/>
</dbReference>
<evidence type="ECO:0000256" key="4">
    <source>
        <dbReference type="ARBA" id="ARBA00022801"/>
    </source>
</evidence>
<gene>
    <name evidence="10" type="ORF">TIFTF001_001225</name>
</gene>
<dbReference type="Pfam" id="PF00332">
    <property type="entry name" value="Glyco_hydro_17"/>
    <property type="match status" value="1"/>
</dbReference>
<dbReference type="SUPFAM" id="SSF51445">
    <property type="entry name" value="(Trans)glycosidases"/>
    <property type="match status" value="1"/>
</dbReference>
<evidence type="ECO:0000313" key="11">
    <source>
        <dbReference type="Proteomes" id="UP001187192"/>
    </source>
</evidence>
<protein>
    <recommendedName>
        <fullName evidence="3">glucan endo-1,3-beta-D-glucosidase</fullName>
        <ecNumber evidence="3">3.2.1.39</ecNumber>
    </recommendedName>
    <alternativeName>
        <fullName evidence="6">(1-&gt;3)-beta-glucan endohydrolase</fullName>
    </alternativeName>
    <alternativeName>
        <fullName evidence="7">Beta-1,3-endoglucanase</fullName>
    </alternativeName>
</protein>
<comment type="similarity">
    <text evidence="2 8">Belongs to the glycosyl hydrolase 17 family.</text>
</comment>
<evidence type="ECO:0000256" key="1">
    <source>
        <dbReference type="ARBA" id="ARBA00000382"/>
    </source>
</evidence>
<dbReference type="GO" id="GO:0042973">
    <property type="term" value="F:glucan endo-1,3-beta-D-glucosidase activity"/>
    <property type="evidence" value="ECO:0007669"/>
    <property type="project" value="UniProtKB-EC"/>
</dbReference>
<comment type="catalytic activity">
    <reaction evidence="1">
        <text>Hydrolysis of (1-&gt;3)-beta-D-glucosidic linkages in (1-&gt;3)-beta-D-glucans.</text>
        <dbReference type="EC" id="3.2.1.39"/>
    </reaction>
</comment>
<dbReference type="Gene3D" id="3.20.20.80">
    <property type="entry name" value="Glycosidases"/>
    <property type="match status" value="1"/>
</dbReference>
<accession>A0AA87Z673</accession>
<evidence type="ECO:0000256" key="5">
    <source>
        <dbReference type="ARBA" id="ARBA00023295"/>
    </source>
</evidence>
<keyword evidence="5 9" id="KW-0326">Glycosidase</keyword>
<evidence type="ECO:0000256" key="3">
    <source>
        <dbReference type="ARBA" id="ARBA00012780"/>
    </source>
</evidence>
<dbReference type="AlphaFoldDB" id="A0AA87Z673"/>
<evidence type="ECO:0000256" key="7">
    <source>
        <dbReference type="ARBA" id="ARBA00033417"/>
    </source>
</evidence>
<evidence type="ECO:0000256" key="2">
    <source>
        <dbReference type="ARBA" id="ARBA00008773"/>
    </source>
</evidence>
<evidence type="ECO:0000313" key="10">
    <source>
        <dbReference type="EMBL" id="GMN26195.1"/>
    </source>
</evidence>
<dbReference type="Proteomes" id="UP001187192">
    <property type="component" value="Unassembled WGS sequence"/>
</dbReference>
<organism evidence="10 11">
    <name type="scientific">Ficus carica</name>
    <name type="common">Common fig</name>
    <dbReference type="NCBI Taxonomy" id="3494"/>
    <lineage>
        <taxon>Eukaryota</taxon>
        <taxon>Viridiplantae</taxon>
        <taxon>Streptophyta</taxon>
        <taxon>Embryophyta</taxon>
        <taxon>Tracheophyta</taxon>
        <taxon>Spermatophyta</taxon>
        <taxon>Magnoliopsida</taxon>
        <taxon>eudicotyledons</taxon>
        <taxon>Gunneridae</taxon>
        <taxon>Pentapetalae</taxon>
        <taxon>rosids</taxon>
        <taxon>fabids</taxon>
        <taxon>Rosales</taxon>
        <taxon>Moraceae</taxon>
        <taxon>Ficeae</taxon>
        <taxon>Ficus</taxon>
    </lineage>
</organism>
<dbReference type="EC" id="3.2.1.39" evidence="3"/>
<proteinExistence type="inferred from homology"/>
<sequence length="290" mass="32420">MRIYAPYTQILQALRNSGIQLIVGVPNDILKTLATDHSAAANWVQTNIKDYASDVEFRYIAVGNEVKPEASDQAPYVLPAMQNIHSEIVSAAGHALHDRIKVSTAVDTNLLAVFDPPSAGEFSKGARHFIEHIICFLERANSPLLANIYPYFRVKYNGQRASYALFTEKEVTVRDQNGLEYRNLFDALLDALYSGLEKLNSRDLEIVVAESGWPSAGGDGEVETTENAGVYYRNLVDHVKGGTPKKPGSALETFLFSMFDENKRHGDQIEKHFGLFFPNKQLKYDNITFK</sequence>
<keyword evidence="4 9" id="KW-0378">Hydrolase</keyword>
<dbReference type="InterPro" id="IPR017853">
    <property type="entry name" value="GH"/>
</dbReference>
<evidence type="ECO:0000256" key="8">
    <source>
        <dbReference type="RuleBase" id="RU004335"/>
    </source>
</evidence>
<dbReference type="FunFam" id="3.20.20.80:FF:000010">
    <property type="entry name" value="glucan endo-1,3-beta-glucosidase, basic"/>
    <property type="match status" value="1"/>
</dbReference>
<keyword evidence="11" id="KW-1185">Reference proteome</keyword>
<dbReference type="PANTHER" id="PTHR32227">
    <property type="entry name" value="GLUCAN ENDO-1,3-BETA-GLUCOSIDASE BG1-RELATED-RELATED"/>
    <property type="match status" value="1"/>
</dbReference>